<evidence type="ECO:0000256" key="3">
    <source>
        <dbReference type="ARBA" id="ARBA00022741"/>
    </source>
</evidence>
<comment type="caution">
    <text evidence="8">The sequence shown here is derived from an EMBL/GenBank/DDBJ whole genome shotgun (WGS) entry which is preliminary data.</text>
</comment>
<sequence>MSHVSVRQLLKNFDGKPPTVAVDHLDLEIEDGEFLVLLGPSGCGKTTTLRCLAGLEQPVGGTISLGDQVVFDADRGLNLTPDKRFIGMVFQSYALWPHMSVRKNIAYPLKSRKMTQELRGGRVEETAALVDCERLLDRLPAELSGGQQQRVALARGLVARPDLVLFDEPLSNLDARLRDQVRAELHDLHQRNPFTAVFVTHDQSEALALGTRMAIMNAGRIVQIGTPREVFEEPVDEYVAGFTGMSNRLSCEYVDGRWYALGTELIGAEPRAAAGTSEFVLRLRPEKVRLIGDASGLRAGEAGIAVNVDDVEFGGLHLDVMLSSTAPDSRRRELHARVSTYDRSRAPRTVERGDRMILAFDATDGRMFDIDGRMLSTEQSAVLTALVG</sequence>
<dbReference type="PROSITE" id="PS00211">
    <property type="entry name" value="ABC_TRANSPORTER_1"/>
    <property type="match status" value="1"/>
</dbReference>
<dbReference type="PANTHER" id="PTHR43875">
    <property type="entry name" value="MALTODEXTRIN IMPORT ATP-BINDING PROTEIN MSMX"/>
    <property type="match status" value="1"/>
</dbReference>
<dbReference type="EMBL" id="JBHUFB010000003">
    <property type="protein sequence ID" value="MFD1810971.1"/>
    <property type="molecule type" value="Genomic_DNA"/>
</dbReference>
<dbReference type="InterPro" id="IPR003593">
    <property type="entry name" value="AAA+_ATPase"/>
</dbReference>
<dbReference type="InterPro" id="IPR027417">
    <property type="entry name" value="P-loop_NTPase"/>
</dbReference>
<evidence type="ECO:0000313" key="8">
    <source>
        <dbReference type="EMBL" id="MFD1810971.1"/>
    </source>
</evidence>
<dbReference type="PANTHER" id="PTHR43875:SF15">
    <property type="entry name" value="TREHALOSE IMPORT ATP-BINDING PROTEIN SUGC"/>
    <property type="match status" value="1"/>
</dbReference>
<dbReference type="SMART" id="SM00382">
    <property type="entry name" value="AAA"/>
    <property type="match status" value="1"/>
</dbReference>
<gene>
    <name evidence="8" type="ORF">ACFSJG_01985</name>
</gene>
<dbReference type="Pfam" id="PF08402">
    <property type="entry name" value="TOBE_2"/>
    <property type="match status" value="1"/>
</dbReference>
<dbReference type="InterPro" id="IPR013611">
    <property type="entry name" value="Transp-assoc_OB_typ2"/>
</dbReference>
<keyword evidence="9" id="KW-1185">Reference proteome</keyword>
<keyword evidence="3" id="KW-0547">Nucleotide-binding</keyword>
<dbReference type="Gene3D" id="3.40.50.300">
    <property type="entry name" value="P-loop containing nucleotide triphosphate hydrolases"/>
    <property type="match status" value="1"/>
</dbReference>
<dbReference type="SUPFAM" id="SSF50331">
    <property type="entry name" value="MOP-like"/>
    <property type="match status" value="1"/>
</dbReference>
<dbReference type="Pfam" id="PF00005">
    <property type="entry name" value="ABC_tran"/>
    <property type="match status" value="1"/>
</dbReference>
<dbReference type="PROSITE" id="PS50893">
    <property type="entry name" value="ABC_TRANSPORTER_2"/>
    <property type="match status" value="1"/>
</dbReference>
<evidence type="ECO:0000256" key="2">
    <source>
        <dbReference type="ARBA" id="ARBA00022475"/>
    </source>
</evidence>
<keyword evidence="6" id="KW-0472">Membrane</keyword>
<evidence type="ECO:0000256" key="4">
    <source>
        <dbReference type="ARBA" id="ARBA00022840"/>
    </source>
</evidence>
<organism evidence="8 9">
    <name type="scientific">Rhodococcus gannanensis</name>
    <dbReference type="NCBI Taxonomy" id="1960308"/>
    <lineage>
        <taxon>Bacteria</taxon>
        <taxon>Bacillati</taxon>
        <taxon>Actinomycetota</taxon>
        <taxon>Actinomycetes</taxon>
        <taxon>Mycobacteriales</taxon>
        <taxon>Nocardiaceae</taxon>
        <taxon>Rhodococcus</taxon>
    </lineage>
</organism>
<accession>A0ABW4NYD9</accession>
<dbReference type="SUPFAM" id="SSF52540">
    <property type="entry name" value="P-loop containing nucleoside triphosphate hydrolases"/>
    <property type="match status" value="1"/>
</dbReference>
<dbReference type="GO" id="GO:0005524">
    <property type="term" value="F:ATP binding"/>
    <property type="evidence" value="ECO:0007669"/>
    <property type="project" value="UniProtKB-KW"/>
</dbReference>
<dbReference type="InterPro" id="IPR047641">
    <property type="entry name" value="ABC_transpr_MalK/UgpC-like"/>
</dbReference>
<protein>
    <submittedName>
        <fullName evidence="8">ABC transporter ATP-binding protein</fullName>
    </submittedName>
</protein>
<keyword evidence="1" id="KW-0813">Transport</keyword>
<dbReference type="RefSeq" id="WP_378483530.1">
    <property type="nucleotide sequence ID" value="NZ_JBHUFB010000003.1"/>
</dbReference>
<evidence type="ECO:0000259" key="7">
    <source>
        <dbReference type="PROSITE" id="PS50893"/>
    </source>
</evidence>
<feature type="domain" description="ABC transporter" evidence="7">
    <location>
        <begin position="4"/>
        <end position="243"/>
    </location>
</feature>
<dbReference type="InterPro" id="IPR017871">
    <property type="entry name" value="ABC_transporter-like_CS"/>
</dbReference>
<evidence type="ECO:0000256" key="1">
    <source>
        <dbReference type="ARBA" id="ARBA00022448"/>
    </source>
</evidence>
<evidence type="ECO:0000256" key="5">
    <source>
        <dbReference type="ARBA" id="ARBA00022967"/>
    </source>
</evidence>
<evidence type="ECO:0000256" key="6">
    <source>
        <dbReference type="ARBA" id="ARBA00023136"/>
    </source>
</evidence>
<dbReference type="Proteomes" id="UP001597286">
    <property type="component" value="Unassembled WGS sequence"/>
</dbReference>
<keyword evidence="2" id="KW-1003">Cell membrane</keyword>
<keyword evidence="5" id="KW-1278">Translocase</keyword>
<reference evidence="9" key="1">
    <citation type="journal article" date="2019" name="Int. J. Syst. Evol. Microbiol.">
        <title>The Global Catalogue of Microorganisms (GCM) 10K type strain sequencing project: providing services to taxonomists for standard genome sequencing and annotation.</title>
        <authorList>
            <consortium name="The Broad Institute Genomics Platform"/>
            <consortium name="The Broad Institute Genome Sequencing Center for Infectious Disease"/>
            <person name="Wu L."/>
            <person name="Ma J."/>
        </authorList>
    </citation>
    <scope>NUCLEOTIDE SEQUENCE [LARGE SCALE GENOMIC DNA]</scope>
    <source>
        <strain evidence="9">DT72</strain>
    </source>
</reference>
<proteinExistence type="predicted"/>
<evidence type="ECO:0000313" key="9">
    <source>
        <dbReference type="Proteomes" id="UP001597286"/>
    </source>
</evidence>
<dbReference type="InterPro" id="IPR003439">
    <property type="entry name" value="ABC_transporter-like_ATP-bd"/>
</dbReference>
<name>A0ABW4NYD9_9NOCA</name>
<dbReference type="InterPro" id="IPR008995">
    <property type="entry name" value="Mo/tungstate-bd_C_term_dom"/>
</dbReference>
<keyword evidence="4 8" id="KW-0067">ATP-binding</keyword>